<accession>A0A1I4S3E4</accession>
<proteinExistence type="predicted"/>
<dbReference type="Proteomes" id="UP000183287">
    <property type="component" value="Unassembled WGS sequence"/>
</dbReference>
<sequence length="61" mass="6882">MGAHKLEFKSASFDLVLAPSVLSALSSLKKGVKEMIRVLVNLTHHNVFGMHLSWFLLFEKQ</sequence>
<dbReference type="GO" id="GO:0032259">
    <property type="term" value="P:methylation"/>
    <property type="evidence" value="ECO:0007669"/>
    <property type="project" value="UniProtKB-KW"/>
</dbReference>
<dbReference type="SUPFAM" id="SSF53335">
    <property type="entry name" value="S-adenosyl-L-methionine-dependent methyltransferases"/>
    <property type="match status" value="1"/>
</dbReference>
<dbReference type="RefSeq" id="WP_074905997.1">
    <property type="nucleotide sequence ID" value="NZ_FOUB01000037.1"/>
</dbReference>
<name>A0A1I4S3E4_9PROT</name>
<organism evidence="2 3">
    <name type="scientific">Nitrosomonas communis</name>
    <dbReference type="NCBI Taxonomy" id="44574"/>
    <lineage>
        <taxon>Bacteria</taxon>
        <taxon>Pseudomonadati</taxon>
        <taxon>Pseudomonadota</taxon>
        <taxon>Betaproteobacteria</taxon>
        <taxon>Nitrosomonadales</taxon>
        <taxon>Nitrosomonadaceae</taxon>
        <taxon>Nitrosomonas</taxon>
    </lineage>
</organism>
<keyword evidence="2" id="KW-0489">Methyltransferase</keyword>
<gene>
    <name evidence="2" type="ORF">SAMN05421863_103720</name>
</gene>
<dbReference type="GO" id="GO:0008757">
    <property type="term" value="F:S-adenosylmethionine-dependent methyltransferase activity"/>
    <property type="evidence" value="ECO:0007669"/>
    <property type="project" value="InterPro"/>
</dbReference>
<dbReference type="Pfam" id="PF08241">
    <property type="entry name" value="Methyltransf_11"/>
    <property type="match status" value="1"/>
</dbReference>
<evidence type="ECO:0000259" key="1">
    <source>
        <dbReference type="Pfam" id="PF08241"/>
    </source>
</evidence>
<evidence type="ECO:0000313" key="3">
    <source>
        <dbReference type="Proteomes" id="UP000183287"/>
    </source>
</evidence>
<protein>
    <submittedName>
        <fullName evidence="2">Methyltransferase domain-containing protein</fullName>
    </submittedName>
</protein>
<reference evidence="3" key="1">
    <citation type="submission" date="2016-10" db="EMBL/GenBank/DDBJ databases">
        <authorList>
            <person name="Varghese N."/>
            <person name="Submissions S."/>
        </authorList>
    </citation>
    <scope>NUCLEOTIDE SEQUENCE [LARGE SCALE GENOMIC DNA]</scope>
    <source>
        <strain evidence="3">Nm44</strain>
    </source>
</reference>
<evidence type="ECO:0000313" key="2">
    <source>
        <dbReference type="EMBL" id="SFM58975.1"/>
    </source>
</evidence>
<dbReference type="InterPro" id="IPR029063">
    <property type="entry name" value="SAM-dependent_MTases_sf"/>
</dbReference>
<keyword evidence="3" id="KW-1185">Reference proteome</keyword>
<dbReference type="EMBL" id="FOUB01000037">
    <property type="protein sequence ID" value="SFM58975.1"/>
    <property type="molecule type" value="Genomic_DNA"/>
</dbReference>
<feature type="domain" description="Methyltransferase type 11" evidence="1">
    <location>
        <begin position="3"/>
        <end position="39"/>
    </location>
</feature>
<dbReference type="Gene3D" id="3.40.50.150">
    <property type="entry name" value="Vaccinia Virus protein VP39"/>
    <property type="match status" value="1"/>
</dbReference>
<dbReference type="InterPro" id="IPR013216">
    <property type="entry name" value="Methyltransf_11"/>
</dbReference>
<keyword evidence="2" id="KW-0808">Transferase</keyword>
<dbReference type="AlphaFoldDB" id="A0A1I4S3E4"/>